<keyword evidence="6 10" id="KW-0067">ATP-binding</keyword>
<dbReference type="NCBIfam" id="NF001968">
    <property type="entry name" value="PRK00750.1-2"/>
    <property type="match status" value="1"/>
</dbReference>
<dbReference type="Proteomes" id="UP000320593">
    <property type="component" value="Unassembled WGS sequence"/>
</dbReference>
<comment type="caution">
    <text evidence="11">The sequence shown here is derived from an EMBL/GenBank/DDBJ whole genome shotgun (WGS) entry which is preliminary data.</text>
</comment>
<dbReference type="InterPro" id="IPR014729">
    <property type="entry name" value="Rossmann-like_a/b/a_fold"/>
</dbReference>
<comment type="subcellular location">
    <subcellularLocation>
        <location evidence="1 10">Cytoplasm</location>
    </subcellularLocation>
</comment>
<evidence type="ECO:0000256" key="10">
    <source>
        <dbReference type="HAMAP-Rule" id="MF_00177"/>
    </source>
</evidence>
<dbReference type="RefSeq" id="WP_145344684.1">
    <property type="nucleotide sequence ID" value="NZ_SMLY01000067.1"/>
</dbReference>
<evidence type="ECO:0000256" key="2">
    <source>
        <dbReference type="ARBA" id="ARBA00005594"/>
    </source>
</evidence>
<gene>
    <name evidence="10" type="primary">lysS</name>
    <name evidence="11" type="ORF">JM93_02979</name>
</gene>
<evidence type="ECO:0000256" key="5">
    <source>
        <dbReference type="ARBA" id="ARBA00022741"/>
    </source>
</evidence>
<keyword evidence="7 10" id="KW-0648">Protein biosynthesis</keyword>
<evidence type="ECO:0000256" key="4">
    <source>
        <dbReference type="ARBA" id="ARBA00022598"/>
    </source>
</evidence>
<dbReference type="Gene3D" id="3.40.50.620">
    <property type="entry name" value="HUPs"/>
    <property type="match status" value="2"/>
</dbReference>
<dbReference type="AlphaFoldDB" id="A0A562STQ7"/>
<dbReference type="GO" id="GO:0004824">
    <property type="term" value="F:lysine-tRNA ligase activity"/>
    <property type="evidence" value="ECO:0007669"/>
    <property type="project" value="UniProtKB-UniRule"/>
</dbReference>
<evidence type="ECO:0000256" key="3">
    <source>
        <dbReference type="ARBA" id="ARBA00022490"/>
    </source>
</evidence>
<feature type="short sequence motif" description="'KMSKS' region" evidence="10">
    <location>
        <begin position="303"/>
        <end position="307"/>
    </location>
</feature>
<dbReference type="PROSITE" id="PS00178">
    <property type="entry name" value="AA_TRNA_LIGASE_I"/>
    <property type="match status" value="1"/>
</dbReference>
<reference evidence="11 12" key="1">
    <citation type="submission" date="2019-07" db="EMBL/GenBank/DDBJ databases">
        <title>Genomic Encyclopedia of Archaeal and Bacterial Type Strains, Phase II (KMG-II): from individual species to whole genera.</title>
        <authorList>
            <person name="Goeker M."/>
        </authorList>
    </citation>
    <scope>NUCLEOTIDE SEQUENCE [LARGE SCALE GENOMIC DNA]</scope>
    <source>
        <strain evidence="11 12">ATCC BAA-252</strain>
    </source>
</reference>
<dbReference type="EMBL" id="VLLF01000007">
    <property type="protein sequence ID" value="TWI84645.1"/>
    <property type="molecule type" value="Genomic_DNA"/>
</dbReference>
<evidence type="ECO:0000313" key="11">
    <source>
        <dbReference type="EMBL" id="TWI84645.1"/>
    </source>
</evidence>
<dbReference type="GO" id="GO:0005737">
    <property type="term" value="C:cytoplasm"/>
    <property type="evidence" value="ECO:0007669"/>
    <property type="project" value="UniProtKB-SubCell"/>
</dbReference>
<keyword evidence="12" id="KW-1185">Reference proteome</keyword>
<keyword evidence="3 10" id="KW-0963">Cytoplasm</keyword>
<dbReference type="PANTHER" id="PTHR37940:SF1">
    <property type="entry name" value="LYSINE--TRNA LIGASE"/>
    <property type="match status" value="1"/>
</dbReference>
<comment type="catalytic activity">
    <reaction evidence="9 10">
        <text>tRNA(Lys) + L-lysine + ATP = L-lysyl-tRNA(Lys) + AMP + diphosphate</text>
        <dbReference type="Rhea" id="RHEA:20792"/>
        <dbReference type="Rhea" id="RHEA-COMP:9696"/>
        <dbReference type="Rhea" id="RHEA-COMP:9697"/>
        <dbReference type="ChEBI" id="CHEBI:30616"/>
        <dbReference type="ChEBI" id="CHEBI:32551"/>
        <dbReference type="ChEBI" id="CHEBI:33019"/>
        <dbReference type="ChEBI" id="CHEBI:78442"/>
        <dbReference type="ChEBI" id="CHEBI:78529"/>
        <dbReference type="ChEBI" id="CHEBI:456215"/>
        <dbReference type="EC" id="6.1.1.6"/>
    </reaction>
</comment>
<sequence length="554" mass="61902">MTDQSLPTLDLSPEFVEAAQTSKAWPFEEARKLVKRIEKRDPSQPVLFETGYGPSGLPHIGTFGEVARTTMVRTAFRVLTEDRIPTRLICFSDDMDGMRKIPENVPDRSALEPYLQMPLTAVPNPFGGDHESFGHHNNAMLRRFLDTFGFDYEFVSATDYYKSGQFDEILLRAVERYQKIMDVMLPTLGEERRATYSPFLPISPTSGQVLYVPIKEVNAKDGTITFADEDGKDVTLPVTGGNVKLQWKPDFGARWAALDVDFEMFGKDHGPNMAVYDKICKVLGGTPPEHYVYELFLDDKGEKISKSKGNGLSIDEWLTYAPTESLALYMFQKPRTAKRLYFDVIPKAVDEYFSHLDAFTRQDEKARLSNPVWHIHSGKPPLTNAASIPFAMLLNLVSASNADSKDVLWAFISRYAPGVTAESNPRLDELVGYAIRYFEDFVKPNKSFKTPDEVERAALQDLDGKLAALPADADGNVIQDAVLDVARGIERYQDPKKKGPDGGPGVSVAWFSALYQLLLGQEKGPRFGSFVALYGINETRDMIEKALSGELSGQ</sequence>
<evidence type="ECO:0000256" key="1">
    <source>
        <dbReference type="ARBA" id="ARBA00004496"/>
    </source>
</evidence>
<accession>A0A562STQ7</accession>
<name>A0A562STQ7_9HYPH</name>
<protein>
    <recommendedName>
        <fullName evidence="10">Lysine--tRNA ligase</fullName>
        <ecNumber evidence="10">6.1.1.6</ecNumber>
    </recommendedName>
    <alternativeName>
        <fullName evidence="10">Lysyl-tRNA synthetase</fullName>
        <shortName evidence="10">LysRS</shortName>
    </alternativeName>
</protein>
<dbReference type="InterPro" id="IPR001412">
    <property type="entry name" value="aa-tRNA-synth_I_CS"/>
</dbReference>
<organism evidence="11 12">
    <name type="scientific">Roseibium hamelinense</name>
    <dbReference type="NCBI Taxonomy" id="150831"/>
    <lineage>
        <taxon>Bacteria</taxon>
        <taxon>Pseudomonadati</taxon>
        <taxon>Pseudomonadota</taxon>
        <taxon>Alphaproteobacteria</taxon>
        <taxon>Hyphomicrobiales</taxon>
        <taxon>Stappiaceae</taxon>
        <taxon>Roseibium</taxon>
    </lineage>
</organism>
<dbReference type="GO" id="GO:0000049">
    <property type="term" value="F:tRNA binding"/>
    <property type="evidence" value="ECO:0007669"/>
    <property type="project" value="InterPro"/>
</dbReference>
<dbReference type="InterPro" id="IPR008925">
    <property type="entry name" value="aa_tRNA-synth_I_cd-bd_sf"/>
</dbReference>
<dbReference type="EC" id="6.1.1.6" evidence="10"/>
<evidence type="ECO:0000256" key="6">
    <source>
        <dbReference type="ARBA" id="ARBA00022840"/>
    </source>
</evidence>
<comment type="similarity">
    <text evidence="2 10">Belongs to the class-I aminoacyl-tRNA synthetase family.</text>
</comment>
<dbReference type="NCBIfam" id="TIGR00467">
    <property type="entry name" value="lysS_arch"/>
    <property type="match status" value="1"/>
</dbReference>
<keyword evidence="5 10" id="KW-0547">Nucleotide-binding</keyword>
<keyword evidence="8 10" id="KW-0030">Aminoacyl-tRNA synthetase</keyword>
<dbReference type="OrthoDB" id="9803151at2"/>
<dbReference type="SUPFAM" id="SSF52374">
    <property type="entry name" value="Nucleotidylyl transferase"/>
    <property type="match status" value="1"/>
</dbReference>
<dbReference type="GO" id="GO:0005524">
    <property type="term" value="F:ATP binding"/>
    <property type="evidence" value="ECO:0007669"/>
    <property type="project" value="UniProtKB-UniRule"/>
</dbReference>
<evidence type="ECO:0000313" key="12">
    <source>
        <dbReference type="Proteomes" id="UP000320593"/>
    </source>
</evidence>
<evidence type="ECO:0000256" key="9">
    <source>
        <dbReference type="ARBA" id="ARBA00048573"/>
    </source>
</evidence>
<dbReference type="InterPro" id="IPR002904">
    <property type="entry name" value="Lys-tRNA-ligase"/>
</dbReference>
<dbReference type="HAMAP" id="MF_00177">
    <property type="entry name" value="Lys_tRNA_synth_class1"/>
    <property type="match status" value="1"/>
</dbReference>
<dbReference type="Gene3D" id="1.10.10.350">
    <property type="match status" value="1"/>
</dbReference>
<dbReference type="Pfam" id="PF01921">
    <property type="entry name" value="tRNA-synt_1f"/>
    <property type="match status" value="1"/>
</dbReference>
<evidence type="ECO:0000256" key="8">
    <source>
        <dbReference type="ARBA" id="ARBA00023146"/>
    </source>
</evidence>
<keyword evidence="4 10" id="KW-0436">Ligase</keyword>
<dbReference type="InterPro" id="IPR020751">
    <property type="entry name" value="aa-tRNA-synth_I_codon-bd_sub2"/>
</dbReference>
<feature type="binding site" evidence="10">
    <location>
        <position position="306"/>
    </location>
    <ligand>
        <name>ATP</name>
        <dbReference type="ChEBI" id="CHEBI:30616"/>
    </ligand>
</feature>
<dbReference type="GO" id="GO:0006430">
    <property type="term" value="P:lysyl-tRNA aminoacylation"/>
    <property type="evidence" value="ECO:0007669"/>
    <property type="project" value="UniProtKB-UniRule"/>
</dbReference>
<evidence type="ECO:0000256" key="7">
    <source>
        <dbReference type="ARBA" id="ARBA00022917"/>
    </source>
</evidence>
<dbReference type="PANTHER" id="PTHR37940">
    <property type="entry name" value="LYSINE--TRNA LIGASE"/>
    <property type="match status" value="1"/>
</dbReference>
<feature type="short sequence motif" description="'HIGH' region" evidence="10">
    <location>
        <begin position="54"/>
        <end position="62"/>
    </location>
</feature>
<proteinExistence type="inferred from homology"/>
<dbReference type="SUPFAM" id="SSF48163">
    <property type="entry name" value="An anticodon-binding domain of class I aminoacyl-tRNA synthetases"/>
    <property type="match status" value="1"/>
</dbReference>